<feature type="non-terminal residue" evidence="1">
    <location>
        <position position="1"/>
    </location>
</feature>
<feature type="non-terminal residue" evidence="1">
    <location>
        <position position="143"/>
    </location>
</feature>
<comment type="caution">
    <text evidence="1">The sequence shown here is derived from an EMBL/GenBank/DDBJ whole genome shotgun (WGS) entry which is preliminary data.</text>
</comment>
<dbReference type="Proteomes" id="UP000663848">
    <property type="component" value="Unassembled WGS sequence"/>
</dbReference>
<dbReference type="EMBL" id="CAJOBR010031484">
    <property type="protein sequence ID" value="CAF4995296.1"/>
    <property type="molecule type" value="Genomic_DNA"/>
</dbReference>
<organism evidence="1 2">
    <name type="scientific">Rotaria socialis</name>
    <dbReference type="NCBI Taxonomy" id="392032"/>
    <lineage>
        <taxon>Eukaryota</taxon>
        <taxon>Metazoa</taxon>
        <taxon>Spiralia</taxon>
        <taxon>Gnathifera</taxon>
        <taxon>Rotifera</taxon>
        <taxon>Eurotatoria</taxon>
        <taxon>Bdelloidea</taxon>
        <taxon>Philodinida</taxon>
        <taxon>Philodinidae</taxon>
        <taxon>Rotaria</taxon>
    </lineage>
</organism>
<accession>A0A821ZVZ0</accession>
<protein>
    <submittedName>
        <fullName evidence="1">Uncharacterized protein</fullName>
    </submittedName>
</protein>
<dbReference type="AlphaFoldDB" id="A0A821ZVZ0"/>
<gene>
    <name evidence="1" type="ORF">QYT958_LOCUS37545</name>
</gene>
<evidence type="ECO:0000313" key="1">
    <source>
        <dbReference type="EMBL" id="CAF4995296.1"/>
    </source>
</evidence>
<sequence>MNETSNMNSGTTGGVCSSCLKEMPIVMASSSNNPLSKLCSNCMTEFVDQQHFTSDMNNKFPLLPSSQSLLNNQQQTQSIFQTHFSSLPSSSASSTSSSVSSTNRRLSVFDPFVSGNLTQNSIHNPLTDLNNAYSPLISTNFKS</sequence>
<evidence type="ECO:0000313" key="2">
    <source>
        <dbReference type="Proteomes" id="UP000663848"/>
    </source>
</evidence>
<proteinExistence type="predicted"/>
<name>A0A821ZVZ0_9BILA</name>
<reference evidence="1" key="1">
    <citation type="submission" date="2021-02" db="EMBL/GenBank/DDBJ databases">
        <authorList>
            <person name="Nowell W R."/>
        </authorList>
    </citation>
    <scope>NUCLEOTIDE SEQUENCE</scope>
</reference>